<evidence type="ECO:0000313" key="1">
    <source>
        <dbReference type="EMBL" id="JAD15411.1"/>
    </source>
</evidence>
<protein>
    <submittedName>
        <fullName evidence="1">Uncharacterized protein</fullName>
    </submittedName>
</protein>
<sequence length="84" mass="9853">MVFKNAHGFPGDLLRRSHLDRRQLMKNIKRAKESREWFTLSNAFRCKFFANGDDANITEIRRMITEVHTLVEGSPEQSSTEKKE</sequence>
<dbReference type="EMBL" id="GBRH01282484">
    <property type="protein sequence ID" value="JAD15411.1"/>
    <property type="molecule type" value="Transcribed_RNA"/>
</dbReference>
<accession>A0A0A8XP48</accession>
<reference evidence="1" key="2">
    <citation type="journal article" date="2015" name="Data Brief">
        <title>Shoot transcriptome of the giant reed, Arundo donax.</title>
        <authorList>
            <person name="Barrero R.A."/>
            <person name="Guerrero F.D."/>
            <person name="Moolhuijzen P."/>
            <person name="Goolsby J.A."/>
            <person name="Tidwell J."/>
            <person name="Bellgard S.E."/>
            <person name="Bellgard M.I."/>
        </authorList>
    </citation>
    <scope>NUCLEOTIDE SEQUENCE</scope>
    <source>
        <tissue evidence="1">Shoot tissue taken approximately 20 cm above the soil surface</tissue>
    </source>
</reference>
<dbReference type="AlphaFoldDB" id="A0A0A8XP48"/>
<reference evidence="1" key="1">
    <citation type="submission" date="2014-09" db="EMBL/GenBank/DDBJ databases">
        <authorList>
            <person name="Magalhaes I.L.F."/>
            <person name="Oliveira U."/>
            <person name="Santos F.R."/>
            <person name="Vidigal T.H.D.A."/>
            <person name="Brescovit A.D."/>
            <person name="Santos A.J."/>
        </authorList>
    </citation>
    <scope>NUCLEOTIDE SEQUENCE</scope>
    <source>
        <tissue evidence="1">Shoot tissue taken approximately 20 cm above the soil surface</tissue>
    </source>
</reference>
<proteinExistence type="predicted"/>
<organism evidence="1">
    <name type="scientific">Arundo donax</name>
    <name type="common">Giant reed</name>
    <name type="synonym">Donax arundinaceus</name>
    <dbReference type="NCBI Taxonomy" id="35708"/>
    <lineage>
        <taxon>Eukaryota</taxon>
        <taxon>Viridiplantae</taxon>
        <taxon>Streptophyta</taxon>
        <taxon>Embryophyta</taxon>
        <taxon>Tracheophyta</taxon>
        <taxon>Spermatophyta</taxon>
        <taxon>Magnoliopsida</taxon>
        <taxon>Liliopsida</taxon>
        <taxon>Poales</taxon>
        <taxon>Poaceae</taxon>
        <taxon>PACMAD clade</taxon>
        <taxon>Arundinoideae</taxon>
        <taxon>Arundineae</taxon>
        <taxon>Arundo</taxon>
    </lineage>
</organism>
<name>A0A0A8XP48_ARUDO</name>